<reference evidence="3 4" key="1">
    <citation type="submission" date="2019-06" db="EMBL/GenBank/DDBJ databases">
        <title>Whole genome shotgun sequence of Corynebacterium flavescens NBRC 14136.</title>
        <authorList>
            <person name="Hosoyama A."/>
            <person name="Uohara A."/>
            <person name="Ohji S."/>
            <person name="Ichikawa N."/>
        </authorList>
    </citation>
    <scope>NUCLEOTIDE SEQUENCE [LARGE SCALE GENOMIC DNA]</scope>
    <source>
        <strain evidence="3 4">NBRC 14136</strain>
    </source>
</reference>
<name>A0AB73B4W7_CORFL</name>
<feature type="transmembrane region" description="Helical" evidence="2">
    <location>
        <begin position="75"/>
        <end position="96"/>
    </location>
</feature>
<proteinExistence type="predicted"/>
<keyword evidence="2" id="KW-0472">Membrane</keyword>
<dbReference type="Pfam" id="PF11298">
    <property type="entry name" value="DUF3099"/>
    <property type="match status" value="1"/>
</dbReference>
<evidence type="ECO:0008006" key="5">
    <source>
        <dbReference type="Google" id="ProtNLM"/>
    </source>
</evidence>
<evidence type="ECO:0000256" key="2">
    <source>
        <dbReference type="SAM" id="Phobius"/>
    </source>
</evidence>
<dbReference type="EMBL" id="BJNB01000003">
    <property type="protein sequence ID" value="GEB96825.1"/>
    <property type="molecule type" value="Genomic_DNA"/>
</dbReference>
<dbReference type="GeneID" id="82880504"/>
<gene>
    <name evidence="3" type="ORF">CFL01nite_03200</name>
</gene>
<dbReference type="RefSeq" id="WP_084559162.1">
    <property type="nucleotide sequence ID" value="NZ_BJNB01000003.1"/>
</dbReference>
<evidence type="ECO:0000313" key="4">
    <source>
        <dbReference type="Proteomes" id="UP000315353"/>
    </source>
</evidence>
<dbReference type="InterPro" id="IPR021449">
    <property type="entry name" value="DUF3099"/>
</dbReference>
<evidence type="ECO:0000313" key="3">
    <source>
        <dbReference type="EMBL" id="GEB96825.1"/>
    </source>
</evidence>
<keyword evidence="2" id="KW-0812">Transmembrane</keyword>
<organism evidence="3 4">
    <name type="scientific">Corynebacterium flavescens</name>
    <dbReference type="NCBI Taxonomy" id="28028"/>
    <lineage>
        <taxon>Bacteria</taxon>
        <taxon>Bacillati</taxon>
        <taxon>Actinomycetota</taxon>
        <taxon>Actinomycetes</taxon>
        <taxon>Mycobacteriales</taxon>
        <taxon>Corynebacteriaceae</taxon>
        <taxon>Corynebacterium</taxon>
    </lineage>
</organism>
<comment type="caution">
    <text evidence="3">The sequence shown here is derived from an EMBL/GenBank/DDBJ whole genome shotgun (WGS) entry which is preliminary data.</text>
</comment>
<sequence length="162" mass="18482">MHSKNSHDGSGPTSLWARVFSLRWLKRRRAQLITDAQESPGQDRHRREIWYAVLQFLRVPSLLIAGWLIYSFHAWVPAAFIVGVTFPLPWMAVVIGNSRGRPKDKREKNIYKPALARQMARAQAQQLSRPQAKALDSTVHETIEHSTIEHDSNDHTKGGPQT</sequence>
<feature type="region of interest" description="Disordered" evidence="1">
    <location>
        <begin position="126"/>
        <end position="162"/>
    </location>
</feature>
<evidence type="ECO:0000256" key="1">
    <source>
        <dbReference type="SAM" id="MobiDB-lite"/>
    </source>
</evidence>
<feature type="compositionally biased region" description="Basic and acidic residues" evidence="1">
    <location>
        <begin position="138"/>
        <end position="162"/>
    </location>
</feature>
<dbReference type="Proteomes" id="UP000315353">
    <property type="component" value="Unassembled WGS sequence"/>
</dbReference>
<feature type="transmembrane region" description="Helical" evidence="2">
    <location>
        <begin position="49"/>
        <end position="69"/>
    </location>
</feature>
<keyword evidence="2" id="KW-1133">Transmembrane helix</keyword>
<dbReference type="AlphaFoldDB" id="A0AB73B4W7"/>
<accession>A0AB73B4W7</accession>
<protein>
    <recommendedName>
        <fullName evidence="5">DUF3099 domain-containing protein</fullName>
    </recommendedName>
</protein>